<evidence type="ECO:0000256" key="9">
    <source>
        <dbReference type="ARBA" id="ARBA00022989"/>
    </source>
</evidence>
<organism evidence="15 16">
    <name type="scientific">Pristionchus fissidentatus</name>
    <dbReference type="NCBI Taxonomy" id="1538716"/>
    <lineage>
        <taxon>Eukaryota</taxon>
        <taxon>Metazoa</taxon>
        <taxon>Ecdysozoa</taxon>
        <taxon>Nematoda</taxon>
        <taxon>Chromadorea</taxon>
        <taxon>Rhabditida</taxon>
        <taxon>Rhabditina</taxon>
        <taxon>Diplogasteromorpha</taxon>
        <taxon>Diplogasteroidea</taxon>
        <taxon>Neodiplogasteridae</taxon>
        <taxon>Pristionchus</taxon>
    </lineage>
</organism>
<keyword evidence="13" id="KW-0256">Endoplasmic reticulum</keyword>
<reference evidence="15" key="1">
    <citation type="submission" date="2023-10" db="EMBL/GenBank/DDBJ databases">
        <title>Genome assembly of Pristionchus species.</title>
        <authorList>
            <person name="Yoshida K."/>
            <person name="Sommer R.J."/>
        </authorList>
    </citation>
    <scope>NUCLEOTIDE SEQUENCE</scope>
    <source>
        <strain evidence="15">RS5133</strain>
    </source>
</reference>
<evidence type="ECO:0000256" key="11">
    <source>
        <dbReference type="ARBA" id="ARBA00023572"/>
    </source>
</evidence>
<sequence length="306" mass="34506">SHYRFRSSDAMQRERERDRDPSLKKVFMRVYRSDADVRGAVNAGGASFVVGFAAALAWNVLSTSYFAAFGVVLLTALYHARKAAHNPVINCQAAFIGYIAGSAILIGGITSNAHHTIFSMYVFMMCMFHFTEFLLTAFTNRRALQPDSFLLNHSVAYWIAAVSSWAEFWVEAYFFPLAKTRFLMHMGLLVTLGGEFLRKLAMVHAGSGFTHRLAMSKRPDHRLCTSGVYAFCRHPGYVGWFAWSVGTQIMLSNPICAVAYAAVSWKFFADRIVDEERDLIHFFGEEYKEYQAEVPTGIPFVEGYVI</sequence>
<feature type="region of interest" description="Disordered" evidence="14">
    <location>
        <begin position="1"/>
        <end position="20"/>
    </location>
</feature>
<feature type="compositionally biased region" description="Basic and acidic residues" evidence="14">
    <location>
        <begin position="11"/>
        <end position="20"/>
    </location>
</feature>
<dbReference type="Proteomes" id="UP001432322">
    <property type="component" value="Unassembled WGS sequence"/>
</dbReference>
<comment type="catalytic activity">
    <reaction evidence="1 13">
        <text>[protein]-C-terminal S-[(2E,6E)-farnesyl]-L-cysteine + S-adenosyl-L-methionine = [protein]-C-terminal S-[(2E,6E)-farnesyl]-L-cysteine methyl ester + S-adenosyl-L-homocysteine</text>
        <dbReference type="Rhea" id="RHEA:21672"/>
        <dbReference type="Rhea" id="RHEA-COMP:12125"/>
        <dbReference type="Rhea" id="RHEA-COMP:12126"/>
        <dbReference type="ChEBI" id="CHEBI:57856"/>
        <dbReference type="ChEBI" id="CHEBI:59789"/>
        <dbReference type="ChEBI" id="CHEBI:90510"/>
        <dbReference type="ChEBI" id="CHEBI:90511"/>
        <dbReference type="EC" id="2.1.1.100"/>
    </reaction>
</comment>
<comment type="caution">
    <text evidence="15">The sequence shown here is derived from an EMBL/GenBank/DDBJ whole genome shotgun (WGS) entry which is preliminary data.</text>
</comment>
<evidence type="ECO:0000256" key="4">
    <source>
        <dbReference type="ARBA" id="ARBA00012151"/>
    </source>
</evidence>
<feature type="transmembrane region" description="Helical" evidence="13">
    <location>
        <begin position="93"/>
        <end position="111"/>
    </location>
</feature>
<evidence type="ECO:0000256" key="2">
    <source>
        <dbReference type="ARBA" id="ARBA00004141"/>
    </source>
</evidence>
<keyword evidence="8 13" id="KW-0812">Transmembrane</keyword>
<feature type="transmembrane region" description="Helical" evidence="13">
    <location>
        <begin position="64"/>
        <end position="81"/>
    </location>
</feature>
<dbReference type="EMBL" id="BTSY01000006">
    <property type="protein sequence ID" value="GMT31303.1"/>
    <property type="molecule type" value="Genomic_DNA"/>
</dbReference>
<evidence type="ECO:0000313" key="16">
    <source>
        <dbReference type="Proteomes" id="UP001432322"/>
    </source>
</evidence>
<evidence type="ECO:0000256" key="12">
    <source>
        <dbReference type="ARBA" id="ARBA00023656"/>
    </source>
</evidence>
<feature type="transmembrane region" description="Helical" evidence="13">
    <location>
        <begin position="117"/>
        <end position="138"/>
    </location>
</feature>
<dbReference type="PANTHER" id="PTHR12714">
    <property type="entry name" value="PROTEIN-S ISOPRENYLCYSTEINE O-METHYLTRANSFERASE"/>
    <property type="match status" value="1"/>
</dbReference>
<evidence type="ECO:0000256" key="6">
    <source>
        <dbReference type="ARBA" id="ARBA00022679"/>
    </source>
</evidence>
<evidence type="ECO:0000256" key="8">
    <source>
        <dbReference type="ARBA" id="ARBA00022692"/>
    </source>
</evidence>
<dbReference type="PANTHER" id="PTHR12714:SF9">
    <property type="entry name" value="PROTEIN-S-ISOPRENYLCYSTEINE O-METHYLTRANSFERASE"/>
    <property type="match status" value="1"/>
</dbReference>
<evidence type="ECO:0000256" key="10">
    <source>
        <dbReference type="ARBA" id="ARBA00023136"/>
    </source>
</evidence>
<feature type="transmembrane region" description="Helical" evidence="13">
    <location>
        <begin position="150"/>
        <end position="170"/>
    </location>
</feature>
<evidence type="ECO:0000256" key="1">
    <source>
        <dbReference type="ARBA" id="ARBA00001450"/>
    </source>
</evidence>
<protein>
    <recommendedName>
        <fullName evidence="12 13">Protein-S-isoprenylcysteine O-methyltransferase</fullName>
        <ecNumber evidence="4 13">2.1.1.100</ecNumber>
    </recommendedName>
</protein>
<dbReference type="AlphaFoldDB" id="A0AAV5WM03"/>
<dbReference type="InterPro" id="IPR007269">
    <property type="entry name" value="ICMT_MeTrfase"/>
</dbReference>
<name>A0AAV5WM03_9BILA</name>
<gene>
    <name evidence="15" type="ORF">PFISCL1PPCAC_22600</name>
</gene>
<evidence type="ECO:0000256" key="3">
    <source>
        <dbReference type="ARBA" id="ARBA00009140"/>
    </source>
</evidence>
<feature type="non-terminal residue" evidence="15">
    <location>
        <position position="1"/>
    </location>
</feature>
<comment type="similarity">
    <text evidence="3 13">Belongs to the class VI-like SAM-binding methyltransferase superfamily. Isoprenylcysteine carboxyl methyltransferase family.</text>
</comment>
<evidence type="ECO:0000256" key="5">
    <source>
        <dbReference type="ARBA" id="ARBA00022603"/>
    </source>
</evidence>
<comment type="function">
    <text evidence="11">Catalyzes the post-translational methylation of isoprenylated C-terminal cysteine residues.</text>
</comment>
<evidence type="ECO:0000313" key="15">
    <source>
        <dbReference type="EMBL" id="GMT31303.1"/>
    </source>
</evidence>
<dbReference type="PROSITE" id="PS51564">
    <property type="entry name" value="SAM_ICMT"/>
    <property type="match status" value="1"/>
</dbReference>
<comment type="subcellular location">
    <subcellularLocation>
        <location evidence="13">Endoplasmic reticulum membrane</location>
        <topology evidence="13">Multi-pass membrane protein</topology>
    </subcellularLocation>
    <subcellularLocation>
        <location evidence="2">Membrane</location>
        <topology evidence="2">Multi-pass membrane protein</topology>
    </subcellularLocation>
</comment>
<dbReference type="Pfam" id="PF04140">
    <property type="entry name" value="ICMT"/>
    <property type="match status" value="1"/>
</dbReference>
<keyword evidence="16" id="KW-1185">Reference proteome</keyword>
<dbReference type="GO" id="GO:0005789">
    <property type="term" value="C:endoplasmic reticulum membrane"/>
    <property type="evidence" value="ECO:0007669"/>
    <property type="project" value="UniProtKB-SubCell"/>
</dbReference>
<keyword evidence="7 13" id="KW-0949">S-adenosyl-L-methionine</keyword>
<keyword evidence="9 13" id="KW-1133">Transmembrane helix</keyword>
<evidence type="ECO:0000256" key="14">
    <source>
        <dbReference type="SAM" id="MobiDB-lite"/>
    </source>
</evidence>
<accession>A0AAV5WM03</accession>
<keyword evidence="10 13" id="KW-0472">Membrane</keyword>
<keyword evidence="6" id="KW-0808">Transferase</keyword>
<evidence type="ECO:0000256" key="7">
    <source>
        <dbReference type="ARBA" id="ARBA00022691"/>
    </source>
</evidence>
<evidence type="ECO:0000256" key="13">
    <source>
        <dbReference type="RuleBase" id="RU362022"/>
    </source>
</evidence>
<proteinExistence type="inferred from homology"/>
<keyword evidence="5 13" id="KW-0489">Methyltransferase</keyword>
<dbReference type="InterPro" id="IPR025770">
    <property type="entry name" value="PPMT_MeTrfase"/>
</dbReference>
<dbReference type="GO" id="GO:0032259">
    <property type="term" value="P:methylation"/>
    <property type="evidence" value="ECO:0007669"/>
    <property type="project" value="UniProtKB-KW"/>
</dbReference>
<dbReference type="Gene3D" id="1.20.120.1630">
    <property type="match status" value="1"/>
</dbReference>
<dbReference type="EC" id="2.1.1.100" evidence="4 13"/>
<dbReference type="GO" id="GO:0004671">
    <property type="term" value="F:protein C-terminal S-isoprenylcysteine carboxyl O-methyltransferase activity"/>
    <property type="evidence" value="ECO:0007669"/>
    <property type="project" value="UniProtKB-EC"/>
</dbReference>